<evidence type="ECO:0000313" key="2">
    <source>
        <dbReference type="EMBL" id="KDO28354.1"/>
    </source>
</evidence>
<dbReference type="AlphaFoldDB" id="A0A067CC69"/>
<dbReference type="Proteomes" id="UP000030745">
    <property type="component" value="Unassembled WGS sequence"/>
</dbReference>
<sequence length="370" mass="40502">MTMSYDDLRALTPADAFDYFNYGEWTISPMEIQRTYCLQANDDDGLGPGLWVLRKIAEVGQPPIKAVPTAFSKDTTVEIATRISHAPRPCTAPVVVSPSAVDPSSGSDDAYEFDGDECGMEDDMEAFMEISEAAPAPLFAASPPAPTAAASVQSTPVKASLPPRTNGISPTQASSKMALHRPNKRPLDLSTSLQLLPPTPLKVDDEMLTVEVARAHMEPLVHPPLDLDSGFPSTAKSTTPLWTRLRSGFDNMLTDGWSCPAPLTTVDEDTMYCDMDDVPLDVTMELETTSVPEVPAAKAPKRRKTAVTTTTPRRVTRSQTKLKLERKGIFEANMLEHRRTSTDPPRQWQRWQSCGHLHSTGSACCDHHQP</sequence>
<protein>
    <submittedName>
        <fullName evidence="2">Uncharacterized protein</fullName>
    </submittedName>
</protein>
<keyword evidence="3" id="KW-1185">Reference proteome</keyword>
<name>A0A067CC69_SAPPC</name>
<proteinExistence type="predicted"/>
<organism evidence="2 3">
    <name type="scientific">Saprolegnia parasitica (strain CBS 223.65)</name>
    <dbReference type="NCBI Taxonomy" id="695850"/>
    <lineage>
        <taxon>Eukaryota</taxon>
        <taxon>Sar</taxon>
        <taxon>Stramenopiles</taxon>
        <taxon>Oomycota</taxon>
        <taxon>Saprolegniomycetes</taxon>
        <taxon>Saprolegniales</taxon>
        <taxon>Saprolegniaceae</taxon>
        <taxon>Saprolegnia</taxon>
    </lineage>
</organism>
<feature type="region of interest" description="Disordered" evidence="1">
    <location>
        <begin position="155"/>
        <end position="175"/>
    </location>
</feature>
<evidence type="ECO:0000256" key="1">
    <source>
        <dbReference type="SAM" id="MobiDB-lite"/>
    </source>
</evidence>
<feature type="region of interest" description="Disordered" evidence="1">
    <location>
        <begin position="296"/>
        <end position="320"/>
    </location>
</feature>
<dbReference type="GeneID" id="24128933"/>
<dbReference type="RefSeq" id="XP_012200802.1">
    <property type="nucleotide sequence ID" value="XM_012345412.1"/>
</dbReference>
<dbReference type="OMA" id="DECGMED"/>
<accession>A0A067CC69</accession>
<gene>
    <name evidence="2" type="ORF">SPRG_06593</name>
</gene>
<dbReference type="KEGG" id="spar:SPRG_06593"/>
<feature type="compositionally biased region" description="Polar residues" evidence="1">
    <location>
        <begin position="166"/>
        <end position="175"/>
    </location>
</feature>
<dbReference type="OrthoDB" id="10373241at2759"/>
<dbReference type="VEuPathDB" id="FungiDB:SPRG_06593"/>
<reference evidence="2 3" key="1">
    <citation type="journal article" date="2013" name="PLoS Genet.">
        <title>Distinctive expansion of potential virulence genes in the genome of the oomycete fish pathogen Saprolegnia parasitica.</title>
        <authorList>
            <person name="Jiang R.H."/>
            <person name="de Bruijn I."/>
            <person name="Haas B.J."/>
            <person name="Belmonte R."/>
            <person name="Lobach L."/>
            <person name="Christie J."/>
            <person name="van den Ackerveken G."/>
            <person name="Bottin A."/>
            <person name="Bulone V."/>
            <person name="Diaz-Moreno S.M."/>
            <person name="Dumas B."/>
            <person name="Fan L."/>
            <person name="Gaulin E."/>
            <person name="Govers F."/>
            <person name="Grenville-Briggs L.J."/>
            <person name="Horner N.R."/>
            <person name="Levin J.Z."/>
            <person name="Mammella M."/>
            <person name="Meijer H.J."/>
            <person name="Morris P."/>
            <person name="Nusbaum C."/>
            <person name="Oome S."/>
            <person name="Phillips A.J."/>
            <person name="van Rooyen D."/>
            <person name="Rzeszutek E."/>
            <person name="Saraiva M."/>
            <person name="Secombes C.J."/>
            <person name="Seidl M.F."/>
            <person name="Snel B."/>
            <person name="Stassen J.H."/>
            <person name="Sykes S."/>
            <person name="Tripathy S."/>
            <person name="van den Berg H."/>
            <person name="Vega-Arreguin J.C."/>
            <person name="Wawra S."/>
            <person name="Young S.K."/>
            <person name="Zeng Q."/>
            <person name="Dieguez-Uribeondo J."/>
            <person name="Russ C."/>
            <person name="Tyler B.M."/>
            <person name="van West P."/>
        </authorList>
    </citation>
    <scope>NUCLEOTIDE SEQUENCE [LARGE SCALE GENOMIC DNA]</scope>
    <source>
        <strain evidence="2 3">CBS 223.65</strain>
    </source>
</reference>
<evidence type="ECO:0000313" key="3">
    <source>
        <dbReference type="Proteomes" id="UP000030745"/>
    </source>
</evidence>
<dbReference type="EMBL" id="KK583211">
    <property type="protein sequence ID" value="KDO28354.1"/>
    <property type="molecule type" value="Genomic_DNA"/>
</dbReference>